<evidence type="ECO:0000313" key="5">
    <source>
        <dbReference type="Proteomes" id="UP000694560"/>
    </source>
</evidence>
<evidence type="ECO:0000313" key="4">
    <source>
        <dbReference type="Ensembl" id="ENSMCSP00000016261.1"/>
    </source>
</evidence>
<dbReference type="InterPro" id="IPR052254">
    <property type="entry name" value="CUL4-DDB1_E3_ligase_receptor"/>
</dbReference>
<dbReference type="GO" id="GO:0080008">
    <property type="term" value="C:Cul4-RING E3 ubiquitin ligase complex"/>
    <property type="evidence" value="ECO:0007669"/>
    <property type="project" value="TreeGrafter"/>
</dbReference>
<dbReference type="PANTHER" id="PTHR44472:SF1">
    <property type="entry name" value="DDB1 AND CUL4 ASSOCIATED FACTOR 4"/>
    <property type="match status" value="1"/>
</dbReference>
<reference evidence="4" key="2">
    <citation type="submission" date="2025-09" db="UniProtKB">
        <authorList>
            <consortium name="Ensembl"/>
        </authorList>
    </citation>
    <scope>IDENTIFICATION</scope>
</reference>
<dbReference type="Proteomes" id="UP000694560">
    <property type="component" value="Unplaced"/>
</dbReference>
<dbReference type="Gene3D" id="2.130.10.10">
    <property type="entry name" value="YVTN repeat-like/Quinoprotein amine dehydrogenase"/>
    <property type="match status" value="1"/>
</dbReference>
<reference evidence="4" key="1">
    <citation type="submission" date="2025-08" db="UniProtKB">
        <authorList>
            <consortium name="Ensembl"/>
        </authorList>
    </citation>
    <scope>IDENTIFICATION</scope>
</reference>
<dbReference type="SMART" id="SM00320">
    <property type="entry name" value="WD40"/>
    <property type="match status" value="2"/>
</dbReference>
<dbReference type="SUPFAM" id="SSF50978">
    <property type="entry name" value="WD40 repeat-like"/>
    <property type="match status" value="1"/>
</dbReference>
<evidence type="ECO:0008006" key="6">
    <source>
        <dbReference type="Google" id="ProtNLM"/>
    </source>
</evidence>
<dbReference type="Ensembl" id="ENSMCST00000016674.1">
    <property type="protein sequence ID" value="ENSMCSP00000016261.1"/>
    <property type="gene ID" value="ENSMCSG00000011265.1"/>
</dbReference>
<evidence type="ECO:0000256" key="3">
    <source>
        <dbReference type="PROSITE-ProRule" id="PRU00221"/>
    </source>
</evidence>
<evidence type="ECO:0000256" key="2">
    <source>
        <dbReference type="ARBA" id="ARBA00022737"/>
    </source>
</evidence>
<protein>
    <recommendedName>
        <fullName evidence="6">DCAF4 factor</fullName>
    </recommendedName>
</protein>
<keyword evidence="5" id="KW-1185">Reference proteome</keyword>
<feature type="repeat" description="WD" evidence="3">
    <location>
        <begin position="318"/>
        <end position="356"/>
    </location>
</feature>
<dbReference type="InterPro" id="IPR001680">
    <property type="entry name" value="WD40_rpt"/>
</dbReference>
<name>A0A8C5U478_9PASS</name>
<sequence length="444" mass="49882">DADKELNGKQHYLSDFATFSPPCPPPHSEELPGFYYDSEKNRYFRLLPGHNNHNPLTKDSIEHKAMECKRLRLLEEEQKQYFSLQPPHPPTCFYRLVHELKVNCMQRRKIEIHSPDSSVAGTNNFKIIVADVACERIFTVNDVEHGGCKYGIINLSGLGKESLTVEMYDNLYFTNRKVNSVCWASLTHPDSHLCLMGIAETPGCASLLPASLFSSTNPGDRPGMLCSFKISTAWSCAWCLNPQADNCFSTGLTRRVLVTNVVTGHRQTFGTSSDVLAQQFATQTPVLYNGCRSGEIFSIDVRQRNRKGQSWKATRLFHGSAVTSIHLMEAEHYLMAADMAGKIKLWDLRTAKCVKQYKGHHNEYALLPLHVNEEEGLLIAVGQDCYTRIWSLQDARLLRTIPSPHPSSKDAIPSVVFSSRLGGSRGVPGLLMAVKQDLYHFSYN</sequence>
<dbReference type="PROSITE" id="PS50082">
    <property type="entry name" value="WD_REPEATS_2"/>
    <property type="match status" value="1"/>
</dbReference>
<proteinExistence type="predicted"/>
<organism evidence="4 5">
    <name type="scientific">Malurus cyaneus samueli</name>
    <dbReference type="NCBI Taxonomy" id="2593467"/>
    <lineage>
        <taxon>Eukaryota</taxon>
        <taxon>Metazoa</taxon>
        <taxon>Chordata</taxon>
        <taxon>Craniata</taxon>
        <taxon>Vertebrata</taxon>
        <taxon>Euteleostomi</taxon>
        <taxon>Archelosauria</taxon>
        <taxon>Archosauria</taxon>
        <taxon>Dinosauria</taxon>
        <taxon>Saurischia</taxon>
        <taxon>Theropoda</taxon>
        <taxon>Coelurosauria</taxon>
        <taxon>Aves</taxon>
        <taxon>Neognathae</taxon>
        <taxon>Neoaves</taxon>
        <taxon>Telluraves</taxon>
        <taxon>Australaves</taxon>
        <taxon>Passeriformes</taxon>
        <taxon>Meliphagoidea</taxon>
        <taxon>Maluridae</taxon>
        <taxon>Malurus</taxon>
    </lineage>
</organism>
<dbReference type="InterPro" id="IPR015943">
    <property type="entry name" value="WD40/YVTN_repeat-like_dom_sf"/>
</dbReference>
<dbReference type="PANTHER" id="PTHR44472">
    <property type="entry name" value="DDB1- AND CUL4-ASSOCIATED FACTOR 4-RELATED"/>
    <property type="match status" value="1"/>
</dbReference>
<dbReference type="InterPro" id="IPR036322">
    <property type="entry name" value="WD40_repeat_dom_sf"/>
</dbReference>
<evidence type="ECO:0000256" key="1">
    <source>
        <dbReference type="ARBA" id="ARBA00022574"/>
    </source>
</evidence>
<keyword evidence="2" id="KW-0677">Repeat</keyword>
<dbReference type="AlphaFoldDB" id="A0A8C5U478"/>
<keyword evidence="1 3" id="KW-0853">WD repeat</keyword>
<accession>A0A8C5U478</accession>
<dbReference type="Pfam" id="PF23761">
    <property type="entry name" value="Beta-prop_DCAF4"/>
    <property type="match status" value="1"/>
</dbReference>